<feature type="compositionally biased region" description="Basic and acidic residues" evidence="1">
    <location>
        <begin position="183"/>
        <end position="196"/>
    </location>
</feature>
<evidence type="ECO:0000256" key="1">
    <source>
        <dbReference type="SAM" id="MobiDB-lite"/>
    </source>
</evidence>
<keyword evidence="3" id="KW-1185">Reference proteome</keyword>
<evidence type="ECO:0000313" key="2">
    <source>
        <dbReference type="EMBL" id="KZC07031.1"/>
    </source>
</evidence>
<reference evidence="2 3" key="1">
    <citation type="submission" date="2015-07" db="EMBL/GenBank/DDBJ databases">
        <title>The genome of Dufourea novaeangliae.</title>
        <authorList>
            <person name="Pan H."/>
            <person name="Kapheim K."/>
        </authorList>
    </citation>
    <scope>NUCLEOTIDE SEQUENCE [LARGE SCALE GENOMIC DNA]</scope>
    <source>
        <strain evidence="2">0120121106</strain>
        <tissue evidence="2">Whole body</tissue>
    </source>
</reference>
<proteinExistence type="predicted"/>
<sequence>MGKADNIVIKKIAQKKRPSETGGPVEEGESSNTRPSCNRPGNWPVRLNKRPESLGPRVEPERRQDSDLRWCHHQPTPISFDHLQKLLRLHIRPKAPSSPKVHNTRIRPPHDQSVIDSRINRARRRFASNHHPQIHGVAERAALSSERRFLAPSAITVVTRSQGALAEGGEVGKKSGKRGLGGRMEKQRRVVRRPETPHTSSSTEHHRVGYARVS</sequence>
<gene>
    <name evidence="2" type="ORF">WN55_08915</name>
</gene>
<organism evidence="2 3">
    <name type="scientific">Dufourea novaeangliae</name>
    <name type="common">Sweat bee</name>
    <dbReference type="NCBI Taxonomy" id="178035"/>
    <lineage>
        <taxon>Eukaryota</taxon>
        <taxon>Metazoa</taxon>
        <taxon>Ecdysozoa</taxon>
        <taxon>Arthropoda</taxon>
        <taxon>Hexapoda</taxon>
        <taxon>Insecta</taxon>
        <taxon>Pterygota</taxon>
        <taxon>Neoptera</taxon>
        <taxon>Endopterygota</taxon>
        <taxon>Hymenoptera</taxon>
        <taxon>Apocrita</taxon>
        <taxon>Aculeata</taxon>
        <taxon>Apoidea</taxon>
        <taxon>Anthophila</taxon>
        <taxon>Halictidae</taxon>
        <taxon>Rophitinae</taxon>
        <taxon>Dufourea</taxon>
    </lineage>
</organism>
<feature type="region of interest" description="Disordered" evidence="1">
    <location>
        <begin position="167"/>
        <end position="214"/>
    </location>
</feature>
<evidence type="ECO:0000313" key="3">
    <source>
        <dbReference type="Proteomes" id="UP000076502"/>
    </source>
</evidence>
<dbReference type="AlphaFoldDB" id="A0A154P599"/>
<protein>
    <submittedName>
        <fullName evidence="2">Uncharacterized protein</fullName>
    </submittedName>
</protein>
<dbReference type="Proteomes" id="UP000076502">
    <property type="component" value="Unassembled WGS sequence"/>
</dbReference>
<accession>A0A154P599</accession>
<name>A0A154P599_DUFNO</name>
<dbReference type="EMBL" id="KQ434820">
    <property type="protein sequence ID" value="KZC07031.1"/>
    <property type="molecule type" value="Genomic_DNA"/>
</dbReference>
<feature type="region of interest" description="Disordered" evidence="1">
    <location>
        <begin position="1"/>
        <end position="66"/>
    </location>
</feature>